<organism evidence="1 2">
    <name type="scientific">Catharanthus roseus</name>
    <name type="common">Madagascar periwinkle</name>
    <name type="synonym">Vinca rosea</name>
    <dbReference type="NCBI Taxonomy" id="4058"/>
    <lineage>
        <taxon>Eukaryota</taxon>
        <taxon>Viridiplantae</taxon>
        <taxon>Streptophyta</taxon>
        <taxon>Embryophyta</taxon>
        <taxon>Tracheophyta</taxon>
        <taxon>Spermatophyta</taxon>
        <taxon>Magnoliopsida</taxon>
        <taxon>eudicotyledons</taxon>
        <taxon>Gunneridae</taxon>
        <taxon>Pentapetalae</taxon>
        <taxon>asterids</taxon>
        <taxon>lamiids</taxon>
        <taxon>Gentianales</taxon>
        <taxon>Apocynaceae</taxon>
        <taxon>Rauvolfioideae</taxon>
        <taxon>Vinceae</taxon>
        <taxon>Catharanthinae</taxon>
        <taxon>Catharanthus</taxon>
    </lineage>
</organism>
<dbReference type="Proteomes" id="UP001060085">
    <property type="component" value="Linkage Group LG05"/>
</dbReference>
<name>A0ACC0AIZ0_CATRO</name>
<sequence>MGSLDLEHPWFSSSMESFDGSLYIHIEEVNAADNVDSVNNVKPATHSSYNIPKPPPMPAKICRTTNKPRQLPDSCCVPKETKDAWDKLFKEGYGADVNIITGNESVISAHYGLLSVASPVLRNFLQQAKVRNGVRYIKIPGVPYGALYVFIRFLYSSCYDEAEMEKFVLHLLVLSHSFSVPSLKKVCVNLLERCWLTTENVVDVLQLARKCDAPRLSLFCIRMIMRNFKTVSSTEGWKVMKRANPALEQELLESVVEADSRKQERLKKQEEKKVYVQLYEAMEALLHIWKEGCRTIGPCDKVLKGGQFPCNFPACKGIETLLRHFYSCKTRVPGRCVHCKRMWQLLELHSRMCNDPDYCKVPLCRHFKEKMKNQSKKDDAKWKLLVSKVIAAKNVLRAFSSQR</sequence>
<protein>
    <submittedName>
        <fullName evidence="1">Uncharacterized protein</fullName>
    </submittedName>
</protein>
<evidence type="ECO:0000313" key="2">
    <source>
        <dbReference type="Proteomes" id="UP001060085"/>
    </source>
</evidence>
<proteinExistence type="predicted"/>
<keyword evidence="2" id="KW-1185">Reference proteome</keyword>
<dbReference type="EMBL" id="CM044705">
    <property type="protein sequence ID" value="KAI5660835.1"/>
    <property type="molecule type" value="Genomic_DNA"/>
</dbReference>
<gene>
    <name evidence="1" type="ORF">M9H77_20158</name>
</gene>
<comment type="caution">
    <text evidence="1">The sequence shown here is derived from an EMBL/GenBank/DDBJ whole genome shotgun (WGS) entry which is preliminary data.</text>
</comment>
<accession>A0ACC0AIZ0</accession>
<evidence type="ECO:0000313" key="1">
    <source>
        <dbReference type="EMBL" id="KAI5660835.1"/>
    </source>
</evidence>
<reference evidence="2" key="1">
    <citation type="journal article" date="2023" name="Nat. Plants">
        <title>Single-cell RNA sequencing provides a high-resolution roadmap for understanding the multicellular compartmentation of specialized metabolism.</title>
        <authorList>
            <person name="Sun S."/>
            <person name="Shen X."/>
            <person name="Li Y."/>
            <person name="Li Y."/>
            <person name="Wang S."/>
            <person name="Li R."/>
            <person name="Zhang H."/>
            <person name="Shen G."/>
            <person name="Guo B."/>
            <person name="Wei J."/>
            <person name="Xu J."/>
            <person name="St-Pierre B."/>
            <person name="Chen S."/>
            <person name="Sun C."/>
        </authorList>
    </citation>
    <scope>NUCLEOTIDE SEQUENCE [LARGE SCALE GENOMIC DNA]</scope>
</reference>